<sequence>MTKHNEEKSGINVQRVDLKFTVFVYSAQSEKFQMLSVGLIGCSTDIQAHCFTLRYLRRCTDPRRPGQCKVTVMEVICDG</sequence>
<dbReference type="EMBL" id="JYDP01000141">
    <property type="protein sequence ID" value="KRZ05353.1"/>
    <property type="molecule type" value="Genomic_DNA"/>
</dbReference>
<name>A0A0V1H4E1_9BILA</name>
<comment type="caution">
    <text evidence="1">The sequence shown here is derived from an EMBL/GenBank/DDBJ whole genome shotgun (WGS) entry which is preliminary data.</text>
</comment>
<accession>A0A0V1H4E1</accession>
<proteinExistence type="predicted"/>
<protein>
    <submittedName>
        <fullName evidence="1">Uncharacterized protein</fullName>
    </submittedName>
</protein>
<organism evidence="1 2">
    <name type="scientific">Trichinella zimbabwensis</name>
    <dbReference type="NCBI Taxonomy" id="268475"/>
    <lineage>
        <taxon>Eukaryota</taxon>
        <taxon>Metazoa</taxon>
        <taxon>Ecdysozoa</taxon>
        <taxon>Nematoda</taxon>
        <taxon>Enoplea</taxon>
        <taxon>Dorylaimia</taxon>
        <taxon>Trichinellida</taxon>
        <taxon>Trichinellidae</taxon>
        <taxon>Trichinella</taxon>
    </lineage>
</organism>
<dbReference type="Proteomes" id="UP000055024">
    <property type="component" value="Unassembled WGS sequence"/>
</dbReference>
<evidence type="ECO:0000313" key="2">
    <source>
        <dbReference type="Proteomes" id="UP000055024"/>
    </source>
</evidence>
<reference evidence="1 2" key="1">
    <citation type="submission" date="2015-01" db="EMBL/GenBank/DDBJ databases">
        <title>Evolution of Trichinella species and genotypes.</title>
        <authorList>
            <person name="Korhonen P.K."/>
            <person name="Edoardo P."/>
            <person name="Giuseppe L.R."/>
            <person name="Gasser R.B."/>
        </authorList>
    </citation>
    <scope>NUCLEOTIDE SEQUENCE [LARGE SCALE GENOMIC DNA]</scope>
    <source>
        <strain evidence="1">ISS1029</strain>
    </source>
</reference>
<evidence type="ECO:0000313" key="1">
    <source>
        <dbReference type="EMBL" id="KRZ05353.1"/>
    </source>
</evidence>
<gene>
    <name evidence="1" type="ORF">T11_95</name>
</gene>
<keyword evidence="2" id="KW-1185">Reference proteome</keyword>
<dbReference type="AlphaFoldDB" id="A0A0V1H4E1"/>